<dbReference type="AlphaFoldDB" id="A0A8X8BW51"/>
<organism evidence="10 11">
    <name type="scientific">Polypterus senegalus</name>
    <name type="common">Senegal bichir</name>
    <dbReference type="NCBI Taxonomy" id="55291"/>
    <lineage>
        <taxon>Eukaryota</taxon>
        <taxon>Metazoa</taxon>
        <taxon>Chordata</taxon>
        <taxon>Craniata</taxon>
        <taxon>Vertebrata</taxon>
        <taxon>Euteleostomi</taxon>
        <taxon>Actinopterygii</taxon>
        <taxon>Polypteriformes</taxon>
        <taxon>Polypteridae</taxon>
        <taxon>Polypterus</taxon>
    </lineage>
</organism>
<feature type="domain" description="SH3" evidence="9">
    <location>
        <begin position="236"/>
        <end position="295"/>
    </location>
</feature>
<dbReference type="GO" id="GO:0042554">
    <property type="term" value="P:superoxide anion generation"/>
    <property type="evidence" value="ECO:0007669"/>
    <property type="project" value="TreeGrafter"/>
</dbReference>
<proteinExistence type="inferred from homology"/>
<sequence length="512" mass="58055">MPYMDLIRNWHQAVQAVDRKEWNLALDILENIPEPTSKIFFTMSSIYLHLGYLEKSIEALNKTLEKDNCLAVGFFQRAAVHMLTGRLEQALSDCSLALKNQRGNPVIDYRQLGLRCKLHNWEVLYNTAAVYSQLGQWDKALEVLEEAIRQKQEDQDTVLQSAKSQILRQMTLKPLLVPKGEIFRPKQQDVEQLDQRDFLGKPRVISSILPDDDFAGFEALRPQKPGFYEPETYDNQEPRYFTVISGYSEQSASELQVQPGDTVFKLDQGQQGWSTVIHDGKKGLLPTTCLQPMSTSELNKKLLSGLLKGIPLPRPPGHTPPGRPQTSAILPPLGKTLDIKASSLTSRPPEWSSPPYRIAPGYQAMQEQDVLEIGTQRNDALLMEVHYTSKMEFRIHTRSSYGELQDRIKKKLQQQLERLQFRVREMESLEWKPVTAEADLKELWANIEGGKIVVMCQHNEALSGRKVLYQAEALYDYSGQGPEDLDFIKGDIIDILSEGTRSGQQGEDDGSG</sequence>
<evidence type="ECO:0000256" key="4">
    <source>
        <dbReference type="ARBA" id="ARBA00022490"/>
    </source>
</evidence>
<feature type="domain" description="SH3" evidence="9">
    <location>
        <begin position="466"/>
        <end position="512"/>
    </location>
</feature>
<evidence type="ECO:0000256" key="8">
    <source>
        <dbReference type="PROSITE-ProRule" id="PRU00339"/>
    </source>
</evidence>
<dbReference type="Pfam" id="PF13181">
    <property type="entry name" value="TPR_8"/>
    <property type="match status" value="1"/>
</dbReference>
<comment type="similarity">
    <text evidence="2">Belongs to the NCF2/NOXA1 family.</text>
</comment>
<reference evidence="10 11" key="1">
    <citation type="journal article" date="2021" name="Cell">
        <title>Tracing the genetic footprints of vertebrate landing in non-teleost ray-finned fishes.</title>
        <authorList>
            <person name="Bi X."/>
            <person name="Wang K."/>
            <person name="Yang L."/>
            <person name="Pan H."/>
            <person name="Jiang H."/>
            <person name="Wei Q."/>
            <person name="Fang M."/>
            <person name="Yu H."/>
            <person name="Zhu C."/>
            <person name="Cai Y."/>
            <person name="He Y."/>
            <person name="Gan X."/>
            <person name="Zeng H."/>
            <person name="Yu D."/>
            <person name="Zhu Y."/>
            <person name="Jiang H."/>
            <person name="Qiu Q."/>
            <person name="Yang H."/>
            <person name="Zhang Y.E."/>
            <person name="Wang W."/>
            <person name="Zhu M."/>
            <person name="He S."/>
            <person name="Zhang G."/>
        </authorList>
    </citation>
    <scope>NUCLEOTIDE SEQUENCE [LARGE SCALE GENOMIC DNA]</scope>
    <source>
        <strain evidence="10">Bchr_013</strain>
    </source>
</reference>
<protein>
    <submittedName>
        <fullName evidence="10">NCF2 factor</fullName>
    </submittedName>
</protein>
<keyword evidence="3 7" id="KW-0728">SH3 domain</keyword>
<feature type="non-terminal residue" evidence="10">
    <location>
        <position position="1"/>
    </location>
</feature>
<feature type="non-terminal residue" evidence="10">
    <location>
        <position position="512"/>
    </location>
</feature>
<keyword evidence="11" id="KW-1185">Reference proteome</keyword>
<dbReference type="PANTHER" id="PTHR15175">
    <property type="entry name" value="NEUTROPHIL CYTOSOLIC FACTOR 2, NEUTROPHIL NADPH OXIDASE FACTOR 2"/>
    <property type="match status" value="1"/>
</dbReference>
<feature type="repeat" description="TPR" evidence="8">
    <location>
        <begin position="121"/>
        <end position="154"/>
    </location>
</feature>
<dbReference type="SMART" id="SM00028">
    <property type="entry name" value="TPR"/>
    <property type="match status" value="2"/>
</dbReference>
<dbReference type="InterPro" id="IPR051864">
    <property type="entry name" value="NCF2_NOXA1"/>
</dbReference>
<name>A0A8X8BW51_POLSE</name>
<dbReference type="SMART" id="SM00326">
    <property type="entry name" value="SH3"/>
    <property type="match status" value="2"/>
</dbReference>
<dbReference type="Gene3D" id="3.10.20.90">
    <property type="entry name" value="Phosphatidylinositol 3-kinase Catalytic Subunit, Chain A, domain 1"/>
    <property type="match status" value="1"/>
</dbReference>
<keyword evidence="5" id="KW-0677">Repeat</keyword>
<dbReference type="SUPFAM" id="SSF54277">
    <property type="entry name" value="CAD &amp; PB1 domains"/>
    <property type="match status" value="1"/>
</dbReference>
<evidence type="ECO:0000256" key="6">
    <source>
        <dbReference type="ARBA" id="ARBA00022803"/>
    </source>
</evidence>
<dbReference type="GO" id="GO:0016176">
    <property type="term" value="F:superoxide-generating NADPH oxidase activator activity"/>
    <property type="evidence" value="ECO:0007669"/>
    <property type="project" value="TreeGrafter"/>
</dbReference>
<keyword evidence="6 8" id="KW-0802">TPR repeat</keyword>
<dbReference type="Gene3D" id="1.25.40.10">
    <property type="entry name" value="Tetratricopeptide repeat domain"/>
    <property type="match status" value="1"/>
</dbReference>
<dbReference type="GO" id="GO:0005737">
    <property type="term" value="C:cytoplasm"/>
    <property type="evidence" value="ECO:0007669"/>
    <property type="project" value="UniProtKB-SubCell"/>
</dbReference>
<dbReference type="PROSITE" id="PS50002">
    <property type="entry name" value="SH3"/>
    <property type="match status" value="2"/>
</dbReference>
<dbReference type="Gene3D" id="2.30.30.40">
    <property type="entry name" value="SH3 Domains"/>
    <property type="match status" value="2"/>
</dbReference>
<evidence type="ECO:0000256" key="5">
    <source>
        <dbReference type="ARBA" id="ARBA00022737"/>
    </source>
</evidence>
<dbReference type="Proteomes" id="UP000886611">
    <property type="component" value="Unassembled WGS sequence"/>
</dbReference>
<dbReference type="InterPro" id="IPR019734">
    <property type="entry name" value="TPR_rpt"/>
</dbReference>
<dbReference type="FunFam" id="1.25.40.10:FF:000017">
    <property type="entry name" value="NADPH oxidase regulator NoxR"/>
    <property type="match status" value="1"/>
</dbReference>
<evidence type="ECO:0000256" key="2">
    <source>
        <dbReference type="ARBA" id="ARBA00008051"/>
    </source>
</evidence>
<dbReference type="InterPro" id="IPR001452">
    <property type="entry name" value="SH3_domain"/>
</dbReference>
<dbReference type="InterPro" id="IPR013105">
    <property type="entry name" value="TPR_2"/>
</dbReference>
<dbReference type="EMBL" id="JAATIS010000147">
    <property type="protein sequence ID" value="KAG2469961.1"/>
    <property type="molecule type" value="Genomic_DNA"/>
</dbReference>
<comment type="caution">
    <text evidence="10">The sequence shown here is derived from an EMBL/GenBank/DDBJ whole genome shotgun (WGS) entry which is preliminary data.</text>
</comment>
<dbReference type="InterPro" id="IPR011990">
    <property type="entry name" value="TPR-like_helical_dom_sf"/>
</dbReference>
<dbReference type="SUPFAM" id="SSF48452">
    <property type="entry name" value="TPR-like"/>
    <property type="match status" value="1"/>
</dbReference>
<comment type="subcellular location">
    <subcellularLocation>
        <location evidence="1">Cytoplasm</location>
    </subcellularLocation>
</comment>
<dbReference type="Pfam" id="PF07719">
    <property type="entry name" value="TPR_2"/>
    <property type="match status" value="1"/>
</dbReference>
<dbReference type="PROSITE" id="PS50005">
    <property type="entry name" value="TPR"/>
    <property type="match status" value="1"/>
</dbReference>
<evidence type="ECO:0000259" key="9">
    <source>
        <dbReference type="PROSITE" id="PS50002"/>
    </source>
</evidence>
<keyword evidence="4" id="KW-0963">Cytoplasm</keyword>
<dbReference type="Pfam" id="PF00018">
    <property type="entry name" value="SH3_1"/>
    <property type="match status" value="1"/>
</dbReference>
<evidence type="ECO:0000256" key="1">
    <source>
        <dbReference type="ARBA" id="ARBA00004496"/>
    </source>
</evidence>
<evidence type="ECO:0000313" key="10">
    <source>
        <dbReference type="EMBL" id="KAG2469961.1"/>
    </source>
</evidence>
<evidence type="ECO:0000313" key="11">
    <source>
        <dbReference type="Proteomes" id="UP000886611"/>
    </source>
</evidence>
<accession>A0A8X8BW51</accession>
<dbReference type="PRINTS" id="PR00499">
    <property type="entry name" value="P67PHOX"/>
</dbReference>
<evidence type="ECO:0000256" key="7">
    <source>
        <dbReference type="PROSITE-ProRule" id="PRU00192"/>
    </source>
</evidence>
<dbReference type="PANTHER" id="PTHR15175:SF4">
    <property type="entry name" value="NADPH OXIDASE ACTIVATOR 1"/>
    <property type="match status" value="1"/>
</dbReference>
<evidence type="ECO:0000256" key="3">
    <source>
        <dbReference type="ARBA" id="ARBA00022443"/>
    </source>
</evidence>
<dbReference type="InterPro" id="IPR036028">
    <property type="entry name" value="SH3-like_dom_sf"/>
</dbReference>
<dbReference type="SUPFAM" id="SSF50044">
    <property type="entry name" value="SH3-domain"/>
    <property type="match status" value="2"/>
</dbReference>
<gene>
    <name evidence="10" type="primary">Ncf2_0</name>
    <name evidence="10" type="ORF">GTO96_0023010</name>
</gene>